<comment type="caution">
    <text evidence="10">The sequence shown here is derived from an EMBL/GenBank/DDBJ whole genome shotgun (WGS) entry which is preliminary data.</text>
</comment>
<dbReference type="Pfam" id="PF00005">
    <property type="entry name" value="ABC_tran"/>
    <property type="match status" value="1"/>
</dbReference>
<gene>
    <name evidence="10" type="ORF">PNW85_06955</name>
</gene>
<dbReference type="Pfam" id="PF00664">
    <property type="entry name" value="ABC_membrane"/>
    <property type="match status" value="1"/>
</dbReference>
<feature type="domain" description="ABC transmembrane type-1" evidence="9">
    <location>
        <begin position="29"/>
        <end position="312"/>
    </location>
</feature>
<dbReference type="Gene3D" id="3.40.50.300">
    <property type="entry name" value="P-loop containing nucleotide triphosphate hydrolases"/>
    <property type="match status" value="1"/>
</dbReference>
<dbReference type="InterPro" id="IPR027417">
    <property type="entry name" value="P-loop_NTPase"/>
</dbReference>
<feature type="transmembrane region" description="Helical" evidence="7">
    <location>
        <begin position="158"/>
        <end position="188"/>
    </location>
</feature>
<dbReference type="Proteomes" id="UP001212160">
    <property type="component" value="Unassembled WGS sequence"/>
</dbReference>
<evidence type="ECO:0000256" key="2">
    <source>
        <dbReference type="ARBA" id="ARBA00022692"/>
    </source>
</evidence>
<dbReference type="RefSeq" id="WP_272107787.1">
    <property type="nucleotide sequence ID" value="NZ_JAQMLA010000015.1"/>
</dbReference>
<keyword evidence="2 7" id="KW-0812">Transmembrane</keyword>
<evidence type="ECO:0000256" key="4">
    <source>
        <dbReference type="ARBA" id="ARBA00022840"/>
    </source>
</evidence>
<dbReference type="PANTHER" id="PTHR24221">
    <property type="entry name" value="ATP-BINDING CASSETTE SUB-FAMILY B"/>
    <property type="match status" value="1"/>
</dbReference>
<feature type="transmembrane region" description="Helical" evidence="7">
    <location>
        <begin position="281"/>
        <end position="298"/>
    </location>
</feature>
<dbReference type="Gene3D" id="1.20.1560.10">
    <property type="entry name" value="ABC transporter type 1, transmembrane domain"/>
    <property type="match status" value="1"/>
</dbReference>
<feature type="transmembrane region" description="Helical" evidence="7">
    <location>
        <begin position="27"/>
        <end position="49"/>
    </location>
</feature>
<dbReference type="PROSITE" id="PS00211">
    <property type="entry name" value="ABC_TRANSPORTER_1"/>
    <property type="match status" value="1"/>
</dbReference>
<evidence type="ECO:0000313" key="11">
    <source>
        <dbReference type="Proteomes" id="UP001212160"/>
    </source>
</evidence>
<evidence type="ECO:0000256" key="3">
    <source>
        <dbReference type="ARBA" id="ARBA00022741"/>
    </source>
</evidence>
<dbReference type="InterPro" id="IPR039421">
    <property type="entry name" value="Type_1_exporter"/>
</dbReference>
<evidence type="ECO:0000313" key="10">
    <source>
        <dbReference type="EMBL" id="MDB8686410.1"/>
    </source>
</evidence>
<dbReference type="SUPFAM" id="SSF90123">
    <property type="entry name" value="ABC transporter transmembrane region"/>
    <property type="match status" value="1"/>
</dbReference>
<keyword evidence="6 7" id="KW-0472">Membrane</keyword>
<evidence type="ECO:0000259" key="9">
    <source>
        <dbReference type="PROSITE" id="PS50929"/>
    </source>
</evidence>
<feature type="transmembrane region" description="Helical" evidence="7">
    <location>
        <begin position="254"/>
        <end position="275"/>
    </location>
</feature>
<protein>
    <submittedName>
        <fullName evidence="10">ABC transporter ATP-binding protein</fullName>
    </submittedName>
</protein>
<feature type="transmembrane region" description="Helical" evidence="7">
    <location>
        <begin position="70"/>
        <end position="90"/>
    </location>
</feature>
<dbReference type="InterPro" id="IPR017871">
    <property type="entry name" value="ABC_transporter-like_CS"/>
</dbReference>
<dbReference type="GO" id="GO:0016887">
    <property type="term" value="F:ATP hydrolysis activity"/>
    <property type="evidence" value="ECO:0007669"/>
    <property type="project" value="InterPro"/>
</dbReference>
<dbReference type="InterPro" id="IPR003439">
    <property type="entry name" value="ABC_transporter-like_ATP-bd"/>
</dbReference>
<evidence type="ECO:0000256" key="5">
    <source>
        <dbReference type="ARBA" id="ARBA00022989"/>
    </source>
</evidence>
<dbReference type="PROSITE" id="PS50893">
    <property type="entry name" value="ABC_TRANSPORTER_2"/>
    <property type="match status" value="1"/>
</dbReference>
<name>A0AAW6D9E1_MEDGN</name>
<feature type="domain" description="ABC transporter" evidence="8">
    <location>
        <begin position="341"/>
        <end position="574"/>
    </location>
</feature>
<dbReference type="PANTHER" id="PTHR24221:SF654">
    <property type="entry name" value="ATP-BINDING CASSETTE SUB-FAMILY B MEMBER 6"/>
    <property type="match status" value="1"/>
</dbReference>
<dbReference type="AlphaFoldDB" id="A0AAW6D9E1"/>
<dbReference type="PROSITE" id="PS50929">
    <property type="entry name" value="ABC_TM1F"/>
    <property type="match status" value="1"/>
</dbReference>
<keyword evidence="3" id="KW-0547">Nucleotide-binding</keyword>
<evidence type="ECO:0000256" key="6">
    <source>
        <dbReference type="ARBA" id="ARBA00023136"/>
    </source>
</evidence>
<reference evidence="10" key="1">
    <citation type="submission" date="2023-01" db="EMBL/GenBank/DDBJ databases">
        <title>Human gut microbiome strain richness.</title>
        <authorList>
            <person name="Chen-Liaw A."/>
        </authorList>
    </citation>
    <scope>NUCLEOTIDE SEQUENCE</scope>
    <source>
        <strain evidence="10">RTP21484st1_H11_RTP21484_190118</strain>
    </source>
</reference>
<organism evidence="10 11">
    <name type="scientific">Mediterraneibacter gnavus</name>
    <name type="common">Ruminococcus gnavus</name>
    <dbReference type="NCBI Taxonomy" id="33038"/>
    <lineage>
        <taxon>Bacteria</taxon>
        <taxon>Bacillati</taxon>
        <taxon>Bacillota</taxon>
        <taxon>Clostridia</taxon>
        <taxon>Lachnospirales</taxon>
        <taxon>Lachnospiraceae</taxon>
        <taxon>Mediterraneibacter</taxon>
    </lineage>
</organism>
<evidence type="ECO:0000259" key="8">
    <source>
        <dbReference type="PROSITE" id="PS50893"/>
    </source>
</evidence>
<evidence type="ECO:0000256" key="1">
    <source>
        <dbReference type="ARBA" id="ARBA00004651"/>
    </source>
</evidence>
<dbReference type="GO" id="GO:0005524">
    <property type="term" value="F:ATP binding"/>
    <property type="evidence" value="ECO:0007669"/>
    <property type="project" value="UniProtKB-KW"/>
</dbReference>
<comment type="subcellular location">
    <subcellularLocation>
        <location evidence="1">Cell membrane</location>
        <topology evidence="1">Multi-pass membrane protein</topology>
    </subcellularLocation>
</comment>
<dbReference type="InterPro" id="IPR003593">
    <property type="entry name" value="AAA+_ATPase"/>
</dbReference>
<dbReference type="GO" id="GO:0005886">
    <property type="term" value="C:plasma membrane"/>
    <property type="evidence" value="ECO:0007669"/>
    <property type="project" value="UniProtKB-SubCell"/>
</dbReference>
<proteinExistence type="predicted"/>
<dbReference type="GO" id="GO:0140359">
    <property type="term" value="F:ABC-type transporter activity"/>
    <property type="evidence" value="ECO:0007669"/>
    <property type="project" value="InterPro"/>
</dbReference>
<keyword evidence="5 7" id="KW-1133">Transmembrane helix</keyword>
<dbReference type="SMART" id="SM00382">
    <property type="entry name" value="AAA"/>
    <property type="match status" value="1"/>
</dbReference>
<dbReference type="InterPro" id="IPR011527">
    <property type="entry name" value="ABC1_TM_dom"/>
</dbReference>
<sequence length="590" mass="65110">MGKEKNNVGKENPVRLLLRWAGENRKYLIASVLCAFISGVCVIGPYIGVYRVMESILSGSCTIQIIVENIVLITATTIMRMIMLGISGVLSHKGAYGALFCVRCMITEHMAKVPLGVLDERSTGEIKTVLNEDIEKLELCLAHNIPELVSYLTGPVIIFIYLMTVNVPLALVSLIPLPIAGGVMMAIFKGMSNIMQNSNKALINFNSVMIEYIRGMRLIKAYNMSGKSFKKFSDAIEEGNRVWNEISRKMGPPYALFIIILECGMVLLVPIGGLLFMKGSILSSVFLLFTYVGSLYLIELLPLQQLGTTFAQALNGITKTKEILNLPIYEGGTEFPDAHDITVKNVRFSYDGKRDILKECNLHIGDGEKIALIGASGAGKSTVVELIARFYDVQEGAILIGGKNIKSINYEKLLENVSIVFQKTFLTRESVLENIRMGSNATLEQVRAAAKKAQIDDFIMSLPEGYDTKVGSFGTRFSGGEKQRIAIARAILKDAPILILDEATSAADPENQVEIDKAIENLCRGKTVIIVAHRLGAVKMCDKVAVVENHTITDFGTHDEIYTQNRYYKKIWNDYTMARNIIYGAKEGAL</sequence>
<dbReference type="EMBL" id="JAQMLA010000015">
    <property type="protein sequence ID" value="MDB8686410.1"/>
    <property type="molecule type" value="Genomic_DNA"/>
</dbReference>
<dbReference type="SUPFAM" id="SSF52540">
    <property type="entry name" value="P-loop containing nucleoside triphosphate hydrolases"/>
    <property type="match status" value="1"/>
</dbReference>
<dbReference type="FunFam" id="3.40.50.300:FF:000218">
    <property type="entry name" value="Multidrug ABC transporter ATP-binding protein"/>
    <property type="match status" value="1"/>
</dbReference>
<accession>A0AAW6D9E1</accession>
<dbReference type="InterPro" id="IPR036640">
    <property type="entry name" value="ABC1_TM_sf"/>
</dbReference>
<evidence type="ECO:0000256" key="7">
    <source>
        <dbReference type="SAM" id="Phobius"/>
    </source>
</evidence>
<keyword evidence="4 10" id="KW-0067">ATP-binding</keyword>